<dbReference type="RefSeq" id="XP_064701031.1">
    <property type="nucleotide sequence ID" value="XM_064852806.1"/>
</dbReference>
<dbReference type="EMBL" id="JAVRRD010000037">
    <property type="protein sequence ID" value="KAK5045402.1"/>
    <property type="molecule type" value="Genomic_DNA"/>
</dbReference>
<organism evidence="2 3">
    <name type="scientific">Exophiala bonariae</name>
    <dbReference type="NCBI Taxonomy" id="1690606"/>
    <lineage>
        <taxon>Eukaryota</taxon>
        <taxon>Fungi</taxon>
        <taxon>Dikarya</taxon>
        <taxon>Ascomycota</taxon>
        <taxon>Pezizomycotina</taxon>
        <taxon>Eurotiomycetes</taxon>
        <taxon>Chaetothyriomycetidae</taxon>
        <taxon>Chaetothyriales</taxon>
        <taxon>Herpotrichiellaceae</taxon>
        <taxon>Exophiala</taxon>
    </lineage>
</organism>
<evidence type="ECO:0000313" key="3">
    <source>
        <dbReference type="Proteomes" id="UP001358417"/>
    </source>
</evidence>
<dbReference type="Pfam" id="PF12757">
    <property type="entry name" value="Eisosome1"/>
    <property type="match status" value="1"/>
</dbReference>
<feature type="compositionally biased region" description="Low complexity" evidence="1">
    <location>
        <begin position="743"/>
        <end position="770"/>
    </location>
</feature>
<feature type="region of interest" description="Disordered" evidence="1">
    <location>
        <begin position="1"/>
        <end position="51"/>
    </location>
</feature>
<feature type="compositionally biased region" description="Polar residues" evidence="1">
    <location>
        <begin position="897"/>
        <end position="909"/>
    </location>
</feature>
<dbReference type="PANTHER" id="PTHR28298:SF1">
    <property type="entry name" value="EISOSOME PROTEIN 1"/>
    <property type="match status" value="1"/>
</dbReference>
<evidence type="ECO:0000313" key="2">
    <source>
        <dbReference type="EMBL" id="KAK5045402.1"/>
    </source>
</evidence>
<feature type="region of interest" description="Disordered" evidence="1">
    <location>
        <begin position="1068"/>
        <end position="1104"/>
    </location>
</feature>
<feature type="compositionally biased region" description="Polar residues" evidence="1">
    <location>
        <begin position="1073"/>
        <end position="1086"/>
    </location>
</feature>
<proteinExistence type="predicted"/>
<gene>
    <name evidence="2" type="ORF">LTR84_009266</name>
</gene>
<protein>
    <recommendedName>
        <fullName evidence="4">Eisosome protein 1</fullName>
    </recommendedName>
</protein>
<feature type="compositionally biased region" description="Low complexity" evidence="1">
    <location>
        <begin position="698"/>
        <end position="709"/>
    </location>
</feature>
<feature type="compositionally biased region" description="Basic and acidic residues" evidence="1">
    <location>
        <begin position="924"/>
        <end position="949"/>
    </location>
</feature>
<dbReference type="AlphaFoldDB" id="A0AAV9MXV7"/>
<evidence type="ECO:0008006" key="4">
    <source>
        <dbReference type="Google" id="ProtNLM"/>
    </source>
</evidence>
<dbReference type="PANTHER" id="PTHR28298">
    <property type="entry name" value="EISOSOME PROTEIN 1"/>
    <property type="match status" value="1"/>
</dbReference>
<feature type="compositionally biased region" description="Basic and acidic residues" evidence="1">
    <location>
        <begin position="969"/>
        <end position="978"/>
    </location>
</feature>
<sequence>MSTTTATPTQPSSYHNHPDKLEQQAASTAIHTSRETSSKPSSSSVLDEDGRLSSASAALSLKYARAQDLPSFPSTGGVQLASAGAAASLADSNKRTFEHWKPGSIPAANHAANIAKDYEMDPIWKPELSRAGSQAAAAAHKEATPVEIWKASESEHGHSAASSALQNQKSPPAITERTVSSDAREKALLAARKSLSSGRRRADSAPIRPQPQSPNPHAGWAQKAAMSSHRGGAPGSPSTPGTAAFDAARIQNMAKNNISRQMYTSNPPVAIEVEEKKRQDTLRASAIAMARKMYAIQQEQIDSAKGIHRSESHYAAHTARQRALSDAAAQPATVKEPPRYENLEDAARKLAHERLARIHDEHAEYRQYYGAQPPPKQSRLSLRRPARPPVSPRRNSSSDSDEEQSRKIRAQMSVFQSKLAEVDDKKRQADRDALLAAAHKNVTARLNAMDEKVFSETGKTSPHQRELWERQARERAQRESDDRLINVGKVNIGGGKYLDQSEIDAIARARLQPTLDEISEKAEQQRARDEEIRLEQERIKAEAAAEKKRLADVKAEQKAVADREKAETKAKLAEEKRLRQEKEHEDRRVRNEQKATEKKARDEAAAAEKERKRGEKEENKQSTPSKPRLFPSFISKGATAGVAGGTAAAAVVETTGDGIGAAAKTATSPLHGTDVRAAPGTEDVAVTGDTVHDQVTLDPAEAAYAVAAASDDEDSDDGKTKPAQQESTTRRLSEDDVDPRDVTGTTLTTAPATDTTQAFEPISPTSPTSPSKRDSRMKSWFKKKLKSGSKAENDIGEKPVFSSETTPAKPAEPLKEEENRLSSDSARDVALAGKSDNETDDLYGAGDKSRERVSPVNIHAATTNEPKSSEQRSRSISPVSSTLSEDPFVIAADVASSRYSAENSNSKRNSGADHLATVEDSDDEPRGRKGFRERFLKKVIPGRDKDKQKPAVTEAAPTSAAVAPISEQTETKPAKSSDVEQQTTVATESPSSHNTEPFQEKTQEPSTTSIEPATTVTTRATTPSLSDTVTNGGDDDFEEARDTFDEGALESNRPKIIDVSKAQQLKPELVDVTSPTGVTKKSSASPVGSRHSGTGGGSRFTEEL</sequence>
<feature type="compositionally biased region" description="Basic and acidic residues" evidence="1">
    <location>
        <begin position="543"/>
        <end position="620"/>
    </location>
</feature>
<evidence type="ECO:0000256" key="1">
    <source>
        <dbReference type="SAM" id="MobiDB-lite"/>
    </source>
</evidence>
<feature type="region of interest" description="Disordered" evidence="1">
    <location>
        <begin position="367"/>
        <end position="407"/>
    </location>
</feature>
<feature type="compositionally biased region" description="Polar residues" evidence="1">
    <location>
        <begin position="979"/>
        <end position="997"/>
    </location>
</feature>
<name>A0AAV9MXV7_9EURO</name>
<reference evidence="2 3" key="1">
    <citation type="submission" date="2023-08" db="EMBL/GenBank/DDBJ databases">
        <title>Black Yeasts Isolated from many extreme environments.</title>
        <authorList>
            <person name="Coleine C."/>
            <person name="Stajich J.E."/>
            <person name="Selbmann L."/>
        </authorList>
    </citation>
    <scope>NUCLEOTIDE SEQUENCE [LARGE SCALE GENOMIC DNA]</scope>
    <source>
        <strain evidence="2 3">CCFEE 5792</strain>
    </source>
</reference>
<feature type="region of interest" description="Disordered" evidence="1">
    <location>
        <begin position="321"/>
        <end position="342"/>
    </location>
</feature>
<dbReference type="InterPro" id="IPR024527">
    <property type="entry name" value="Eisosome1"/>
</dbReference>
<feature type="region of interest" description="Disordered" evidence="1">
    <location>
        <begin position="152"/>
        <end position="243"/>
    </location>
</feature>
<accession>A0AAV9MXV7</accession>
<keyword evidence="3" id="KW-1185">Reference proteome</keyword>
<feature type="compositionally biased region" description="Low complexity" evidence="1">
    <location>
        <begin position="80"/>
        <end position="90"/>
    </location>
</feature>
<dbReference type="GO" id="GO:0070941">
    <property type="term" value="P:eisosome assembly"/>
    <property type="evidence" value="ECO:0007669"/>
    <property type="project" value="TreeGrafter"/>
</dbReference>
<feature type="compositionally biased region" description="Low complexity" evidence="1">
    <location>
        <begin position="1"/>
        <end position="13"/>
    </location>
</feature>
<feature type="region of interest" description="Disordered" evidence="1">
    <location>
        <begin position="698"/>
        <end position="1051"/>
    </location>
</feature>
<dbReference type="GeneID" id="89977425"/>
<feature type="region of interest" description="Disordered" evidence="1">
    <location>
        <begin position="543"/>
        <end position="632"/>
    </location>
</feature>
<feature type="compositionally biased region" description="Low complexity" evidence="1">
    <location>
        <begin position="1013"/>
        <end position="1022"/>
    </location>
</feature>
<feature type="region of interest" description="Disordered" evidence="1">
    <location>
        <begin position="70"/>
        <end position="93"/>
    </location>
</feature>
<feature type="compositionally biased region" description="Polar residues" evidence="1">
    <location>
        <begin position="874"/>
        <end position="884"/>
    </location>
</feature>
<dbReference type="Proteomes" id="UP001358417">
    <property type="component" value="Unassembled WGS sequence"/>
</dbReference>
<comment type="caution">
    <text evidence="2">The sequence shown here is derived from an EMBL/GenBank/DDBJ whole genome shotgun (WGS) entry which is preliminary data.</text>
</comment>
<feature type="compositionally biased region" description="Basic and acidic residues" evidence="1">
    <location>
        <begin position="812"/>
        <end position="827"/>
    </location>
</feature>